<evidence type="ECO:0000256" key="1">
    <source>
        <dbReference type="SAM" id="MobiDB-lite"/>
    </source>
</evidence>
<dbReference type="eggNOG" id="COG3209">
    <property type="taxonomic scope" value="Bacteria"/>
</dbReference>
<dbReference type="KEGG" id="ccb:Clocel_3606"/>
<keyword evidence="3" id="KW-1185">Reference proteome</keyword>
<feature type="region of interest" description="Disordered" evidence="1">
    <location>
        <begin position="1"/>
        <end position="120"/>
    </location>
</feature>
<dbReference type="PANTHER" id="PTHR32305">
    <property type="match status" value="1"/>
</dbReference>
<protein>
    <recommendedName>
        <fullName evidence="4">RHS repeat-associated core domain</fullName>
    </recommendedName>
</protein>
<dbReference type="InterPro" id="IPR050708">
    <property type="entry name" value="T6SS_VgrG/RHS"/>
</dbReference>
<dbReference type="NCBIfam" id="TIGR03696">
    <property type="entry name" value="Rhs_assc_core"/>
    <property type="match status" value="1"/>
</dbReference>
<feature type="compositionally biased region" description="Polar residues" evidence="1">
    <location>
        <begin position="62"/>
        <end position="85"/>
    </location>
</feature>
<dbReference type="PANTHER" id="PTHR32305:SF15">
    <property type="entry name" value="PROTEIN RHSA-RELATED"/>
    <property type="match status" value="1"/>
</dbReference>
<accession>D9SWJ6</accession>
<organism evidence="2 3">
    <name type="scientific">Clostridium cellulovorans (strain ATCC 35296 / DSM 3052 / OCM 3 / 743B)</name>
    <dbReference type="NCBI Taxonomy" id="573061"/>
    <lineage>
        <taxon>Bacteria</taxon>
        <taxon>Bacillati</taxon>
        <taxon>Bacillota</taxon>
        <taxon>Clostridia</taxon>
        <taxon>Eubacteriales</taxon>
        <taxon>Clostridiaceae</taxon>
        <taxon>Clostridium</taxon>
    </lineage>
</organism>
<dbReference type="EMBL" id="CP002160">
    <property type="protein sequence ID" value="ADL53278.1"/>
    <property type="molecule type" value="Genomic_DNA"/>
</dbReference>
<dbReference type="CDD" id="cd20745">
    <property type="entry name" value="FIX_RhsA_AHH_HNH-like"/>
    <property type="match status" value="1"/>
</dbReference>
<evidence type="ECO:0000313" key="2">
    <source>
        <dbReference type="EMBL" id="ADL53278.1"/>
    </source>
</evidence>
<name>D9SWJ6_CLOC7</name>
<dbReference type="Gene3D" id="2.180.10.10">
    <property type="entry name" value="RHS repeat-associated core"/>
    <property type="match status" value="1"/>
</dbReference>
<dbReference type="InterPro" id="IPR022385">
    <property type="entry name" value="Rhs_assc_core"/>
</dbReference>
<dbReference type="RefSeq" id="WP_013291928.1">
    <property type="nucleotide sequence ID" value="NC_014393.1"/>
</dbReference>
<dbReference type="Proteomes" id="UP000002730">
    <property type="component" value="Chromosome"/>
</dbReference>
<gene>
    <name evidence="2" type="ordered locus">Clocel_3606</name>
</gene>
<feature type="compositionally biased region" description="Basic and acidic residues" evidence="1">
    <location>
        <begin position="1"/>
        <end position="25"/>
    </location>
</feature>
<dbReference type="AlphaFoldDB" id="D9SWJ6"/>
<dbReference type="STRING" id="573061.Clocel_3606"/>
<evidence type="ECO:0008006" key="4">
    <source>
        <dbReference type="Google" id="ProtNLM"/>
    </source>
</evidence>
<feature type="compositionally biased region" description="Low complexity" evidence="1">
    <location>
        <begin position="26"/>
        <end position="48"/>
    </location>
</feature>
<dbReference type="eggNOG" id="COG3210">
    <property type="taxonomic scope" value="Bacteria"/>
</dbReference>
<reference evidence="2 3" key="1">
    <citation type="submission" date="2010-08" db="EMBL/GenBank/DDBJ databases">
        <title>Complete sequence of Clostridium cellulovorans 743B.</title>
        <authorList>
            <consortium name="US DOE Joint Genome Institute"/>
            <person name="Lucas S."/>
            <person name="Copeland A."/>
            <person name="Lapidus A."/>
            <person name="Cheng J.-F."/>
            <person name="Bruce D."/>
            <person name="Goodwin L."/>
            <person name="Pitluck S."/>
            <person name="Chertkov O."/>
            <person name="Detter J.C."/>
            <person name="Han C."/>
            <person name="Tapia R."/>
            <person name="Land M."/>
            <person name="Hauser L."/>
            <person name="Chang Y.-J."/>
            <person name="Jeffries C."/>
            <person name="Kyrpides N."/>
            <person name="Ivanova N."/>
            <person name="Mikhailova N."/>
            <person name="Hemme C.L."/>
            <person name="Woyke T."/>
        </authorList>
    </citation>
    <scope>NUCLEOTIDE SEQUENCE [LARGE SCALE GENOMIC DNA]</scope>
    <source>
        <strain evidence="3">ATCC 35296 / DSM 3052 / OCM 3 / 743B</strain>
    </source>
</reference>
<dbReference type="HOGENOM" id="CLU_397255_0_0_9"/>
<sequence>MSGEKSDTVAGEDKVDPNEINKENSGDSNESSNNSNGNSVISDNSIGNKSTSNDKSHESYSVVDSNNEIQKNKSISYKSGQSGDSNNGNEENEGYGKNNGYGHDNEDNNGNHLGWYKKSKYPSNPGKQTPLLFPQNYEIINYVNDVSLDNAEVLMTSDEHGFYTNAYTYGLDRISEDSLTSYFHIWSDSSFYLYDGRGSVAQVANIFEQVTDKYNYNPYGEVKHGGFWGDSKTHYENFYGYNGENYNRLSGLQYLRARYYEPETGRFLTRDSYLGNVMQPLTLNRYAYAVNNPMMYTDPSGHWPGWFDKAVSKAKEVVNDVIDTVVDYGSKALSYVTNFVSNAYDYVSDKVSSWYNSAEQTVDNVVSYAEEKIDEAKEVVSNTIERVEQLAEPIISTINYPNEVVRTVMETVKKGCEGAQYVLSKAYEYKDQILDGVQLALDIAGFVPVVGDVLDGVNGLISLARGNTVDAALSFASMIPFVGDAAKVGKYAVKAEKAFEVVNAADKAIDLVKDGQNAIDVIKSLDKGLTRPDFISAPGGIVVKAEDYVTDASRMLPEGEKGLLPMNLQLFAKKLDKSDVLTQNKKNGKLFEESVKKDIIENQGRKTVAEQVTIRTKEGVKVRADFLSIDEATGNIIIEEAKSSSTAPLTKNQKIGFPQIEKDGGVVVGKGKPPFTNGIEIPPTGVKIIRPDN</sequence>
<evidence type="ECO:0000313" key="3">
    <source>
        <dbReference type="Proteomes" id="UP000002730"/>
    </source>
</evidence>
<proteinExistence type="predicted"/>